<evidence type="ECO:0000256" key="2">
    <source>
        <dbReference type="ARBA" id="ARBA00006109"/>
    </source>
</evidence>
<feature type="chain" id="PRO_5035448289" evidence="7">
    <location>
        <begin position="21"/>
        <end position="115"/>
    </location>
</feature>
<evidence type="ECO:0000256" key="1">
    <source>
        <dbReference type="ARBA" id="ARBA00004127"/>
    </source>
</evidence>
<protein>
    <submittedName>
        <fullName evidence="8">Membrane magnesium transporter-domain-containing protein</fullName>
    </submittedName>
</protein>
<feature type="signal peptide" evidence="7">
    <location>
        <begin position="1"/>
        <end position="20"/>
    </location>
</feature>
<keyword evidence="4 6" id="KW-1133">Transmembrane helix</keyword>
<reference evidence="8" key="1">
    <citation type="journal article" date="2021" name="New Phytol.">
        <title>Evolutionary innovations through gain and loss of genes in the ectomycorrhizal Boletales.</title>
        <authorList>
            <person name="Wu G."/>
            <person name="Miyauchi S."/>
            <person name="Morin E."/>
            <person name="Kuo A."/>
            <person name="Drula E."/>
            <person name="Varga T."/>
            <person name="Kohler A."/>
            <person name="Feng B."/>
            <person name="Cao Y."/>
            <person name="Lipzen A."/>
            <person name="Daum C."/>
            <person name="Hundley H."/>
            <person name="Pangilinan J."/>
            <person name="Johnson J."/>
            <person name="Barry K."/>
            <person name="LaButti K."/>
            <person name="Ng V."/>
            <person name="Ahrendt S."/>
            <person name="Min B."/>
            <person name="Choi I.G."/>
            <person name="Park H."/>
            <person name="Plett J.M."/>
            <person name="Magnuson J."/>
            <person name="Spatafora J.W."/>
            <person name="Nagy L.G."/>
            <person name="Henrissat B."/>
            <person name="Grigoriev I.V."/>
            <person name="Yang Z.L."/>
            <person name="Xu J."/>
            <person name="Martin F.M."/>
        </authorList>
    </citation>
    <scope>NUCLEOTIDE SEQUENCE</scope>
    <source>
        <strain evidence="8">KKN 215</strain>
    </source>
</reference>
<organism evidence="8 9">
    <name type="scientific">Cristinia sonorae</name>
    <dbReference type="NCBI Taxonomy" id="1940300"/>
    <lineage>
        <taxon>Eukaryota</taxon>
        <taxon>Fungi</taxon>
        <taxon>Dikarya</taxon>
        <taxon>Basidiomycota</taxon>
        <taxon>Agaricomycotina</taxon>
        <taxon>Agaricomycetes</taxon>
        <taxon>Agaricomycetidae</taxon>
        <taxon>Agaricales</taxon>
        <taxon>Pleurotineae</taxon>
        <taxon>Stephanosporaceae</taxon>
        <taxon>Cristinia</taxon>
    </lineage>
</organism>
<evidence type="ECO:0000256" key="6">
    <source>
        <dbReference type="SAM" id="Phobius"/>
    </source>
</evidence>
<sequence length="115" mass="12696">MLGNLFIVFSALAMLHAAYSTYEHLSHLKALGRPEGSLPSDILIETLFALVLGIIGSVIRTPALREVTWRSEMKRRSAEEQDPRLSFTTFAQRAGLLAKSEPTRVVEKAGVEVQS</sequence>
<evidence type="ECO:0000256" key="3">
    <source>
        <dbReference type="ARBA" id="ARBA00022692"/>
    </source>
</evidence>
<gene>
    <name evidence="8" type="ORF">BXZ70DRAFT_949721</name>
</gene>
<keyword evidence="5 6" id="KW-0472">Membrane</keyword>
<proteinExistence type="inferred from homology"/>
<evidence type="ECO:0000256" key="7">
    <source>
        <dbReference type="SAM" id="SignalP"/>
    </source>
</evidence>
<dbReference type="InterPro" id="IPR018937">
    <property type="entry name" value="MMgT"/>
</dbReference>
<dbReference type="EMBL" id="JAEVFJ010000029">
    <property type="protein sequence ID" value="KAH8093267.1"/>
    <property type="molecule type" value="Genomic_DNA"/>
</dbReference>
<dbReference type="Proteomes" id="UP000813824">
    <property type="component" value="Unassembled WGS sequence"/>
</dbReference>
<dbReference type="OrthoDB" id="44756at2759"/>
<dbReference type="Pfam" id="PF10270">
    <property type="entry name" value="MMgT"/>
    <property type="match status" value="1"/>
</dbReference>
<name>A0A8K0UJP4_9AGAR</name>
<feature type="transmembrane region" description="Helical" evidence="6">
    <location>
        <begin position="44"/>
        <end position="64"/>
    </location>
</feature>
<evidence type="ECO:0000256" key="4">
    <source>
        <dbReference type="ARBA" id="ARBA00022989"/>
    </source>
</evidence>
<accession>A0A8K0UJP4</accession>
<keyword evidence="7" id="KW-0732">Signal</keyword>
<comment type="subcellular location">
    <subcellularLocation>
        <location evidence="1">Endomembrane system</location>
        <topology evidence="1">Multi-pass membrane protein</topology>
    </subcellularLocation>
</comment>
<comment type="caution">
    <text evidence="8">The sequence shown here is derived from an EMBL/GenBank/DDBJ whole genome shotgun (WGS) entry which is preliminary data.</text>
</comment>
<evidence type="ECO:0000313" key="9">
    <source>
        <dbReference type="Proteomes" id="UP000813824"/>
    </source>
</evidence>
<dbReference type="AlphaFoldDB" id="A0A8K0UJP4"/>
<dbReference type="GO" id="GO:0012505">
    <property type="term" value="C:endomembrane system"/>
    <property type="evidence" value="ECO:0007669"/>
    <property type="project" value="UniProtKB-SubCell"/>
</dbReference>
<comment type="similarity">
    <text evidence="2">Belongs to the membrane magnesium transporter (TC 1.A.67) family.</text>
</comment>
<keyword evidence="3 6" id="KW-0812">Transmembrane</keyword>
<keyword evidence="9" id="KW-1185">Reference proteome</keyword>
<evidence type="ECO:0000313" key="8">
    <source>
        <dbReference type="EMBL" id="KAH8093267.1"/>
    </source>
</evidence>
<evidence type="ECO:0000256" key="5">
    <source>
        <dbReference type="ARBA" id="ARBA00023136"/>
    </source>
</evidence>